<dbReference type="Proteomes" id="UP001371218">
    <property type="component" value="Unassembled WGS sequence"/>
</dbReference>
<sequence length="504" mass="55022">MNQPVCLEQPIQRRVPSPSQRRLAAAAVRIALAAMSVAWLPVLPAGVAAATFTNPIAPAGGGGGAADPSIVYRDGFYYWASSVNGNSIGIAKAKRLQDIGQVPRVIVYTAPPNTMYSKELWAPELAYLNGRWYLYFAADDGNNANHRMYALQADTQNPQGTWAFRGKLAPPQDFWAIDGTVLQQDDGRLYFIWSGWRGANDGFPQRLYIAPMSDPVTISGDRVEISSPTLPWEMETAAIQEGPAVVKHNGRINLVYSASASWTDSYKLGLLSNTDGQVLNPASWVKKSEPVLVSNPAGHVYGPGHNCFVKSPNGRQDWIVYHATTDSGTGWGARNIRAERFTWRTNDTPDFGKPVAVGKAIKEPAGSPPDSSMRFEASKIGGNFMRHANGRVRLDANVSPAEDAQWRQVPGLNDPHAVSFESVNAPGHYLRHRNGEVWSDANDGSGLFKADATWRKRPGQGDGNGVSFEASNFPGSFLRHRGGLFYSEGLASQLDRDDATFYER</sequence>
<dbReference type="PANTHER" id="PTHR43817">
    <property type="entry name" value="GLYCOSYL HYDROLASE"/>
    <property type="match status" value="1"/>
</dbReference>
<evidence type="ECO:0000313" key="9">
    <source>
        <dbReference type="Proteomes" id="UP001371218"/>
    </source>
</evidence>
<organism evidence="8 9">
    <name type="scientific">Ideonella lacteola</name>
    <dbReference type="NCBI Taxonomy" id="2984193"/>
    <lineage>
        <taxon>Bacteria</taxon>
        <taxon>Pseudomonadati</taxon>
        <taxon>Pseudomonadota</taxon>
        <taxon>Betaproteobacteria</taxon>
        <taxon>Burkholderiales</taxon>
        <taxon>Sphaerotilaceae</taxon>
        <taxon>Ideonella</taxon>
    </lineage>
</organism>
<evidence type="ECO:0000313" key="8">
    <source>
        <dbReference type="EMBL" id="MEK8033973.1"/>
    </source>
</evidence>
<keyword evidence="9" id="KW-1185">Reference proteome</keyword>
<keyword evidence="2" id="KW-0732">Signal</keyword>
<dbReference type="Gene3D" id="2.80.10.50">
    <property type="match status" value="1"/>
</dbReference>
<dbReference type="SUPFAM" id="SSF110221">
    <property type="entry name" value="AbfB domain"/>
    <property type="match status" value="1"/>
</dbReference>
<evidence type="ECO:0000256" key="2">
    <source>
        <dbReference type="ARBA" id="ARBA00022729"/>
    </source>
</evidence>
<comment type="similarity">
    <text evidence="1 5">Belongs to the glycosyl hydrolase 43 family.</text>
</comment>
<dbReference type="Gene3D" id="2.115.10.20">
    <property type="entry name" value="Glycosyl hydrolase domain, family 43"/>
    <property type="match status" value="1"/>
</dbReference>
<comment type="caution">
    <text evidence="8">The sequence shown here is derived from an EMBL/GenBank/DDBJ whole genome shotgun (WGS) entry which is preliminary data.</text>
</comment>
<gene>
    <name evidence="8" type="ORF">AACH06_24370</name>
</gene>
<dbReference type="CDD" id="cd18820">
    <property type="entry name" value="GH43_LbAraf43-like"/>
    <property type="match status" value="1"/>
</dbReference>
<reference evidence="8 9" key="1">
    <citation type="submission" date="2024-04" db="EMBL/GenBank/DDBJ databases">
        <title>Novel species of the genus Ideonella isolated from streams.</title>
        <authorList>
            <person name="Lu H."/>
        </authorList>
    </citation>
    <scope>NUCLEOTIDE SEQUENCE [LARGE SCALE GENOMIC DNA]</scope>
    <source>
        <strain evidence="8 9">DXS29W</strain>
    </source>
</reference>
<evidence type="ECO:0000256" key="6">
    <source>
        <dbReference type="SAM" id="Phobius"/>
    </source>
</evidence>
<dbReference type="CDD" id="cd23399">
    <property type="entry name" value="beta-trefoil_ABD_ABFB"/>
    <property type="match status" value="1"/>
</dbReference>
<dbReference type="EMBL" id="JBBUTG010000023">
    <property type="protein sequence ID" value="MEK8033973.1"/>
    <property type="molecule type" value="Genomic_DNA"/>
</dbReference>
<evidence type="ECO:0000256" key="4">
    <source>
        <dbReference type="ARBA" id="ARBA00023295"/>
    </source>
</evidence>
<dbReference type="SUPFAM" id="SSF75005">
    <property type="entry name" value="Arabinanase/levansucrase/invertase"/>
    <property type="match status" value="1"/>
</dbReference>
<feature type="domain" description="Alpha-L-arabinofuranosidase B arabinose-binding" evidence="7">
    <location>
        <begin position="374"/>
        <end position="501"/>
    </location>
</feature>
<keyword evidence="3 5" id="KW-0378">Hydrolase</keyword>
<dbReference type="InterPro" id="IPR007934">
    <property type="entry name" value="AbfB_ABD"/>
</dbReference>
<dbReference type="Pfam" id="PF05270">
    <property type="entry name" value="AbfB"/>
    <property type="match status" value="1"/>
</dbReference>
<name>A0ABU9BZW3_9BURK</name>
<dbReference type="RefSeq" id="WP_341428395.1">
    <property type="nucleotide sequence ID" value="NZ_JBBUTG010000023.1"/>
</dbReference>
<keyword evidence="6" id="KW-0812">Transmembrane</keyword>
<dbReference type="InterPro" id="IPR023296">
    <property type="entry name" value="Glyco_hydro_beta-prop_sf"/>
</dbReference>
<keyword evidence="6" id="KW-0472">Membrane</keyword>
<dbReference type="InterPro" id="IPR036195">
    <property type="entry name" value="AbfB_ABD_sf"/>
</dbReference>
<keyword evidence="6" id="KW-1133">Transmembrane helix</keyword>
<evidence type="ECO:0000256" key="5">
    <source>
        <dbReference type="RuleBase" id="RU361187"/>
    </source>
</evidence>
<evidence type="ECO:0000256" key="3">
    <source>
        <dbReference type="ARBA" id="ARBA00022801"/>
    </source>
</evidence>
<dbReference type="InterPro" id="IPR006710">
    <property type="entry name" value="Glyco_hydro_43"/>
</dbReference>
<evidence type="ECO:0000256" key="1">
    <source>
        <dbReference type="ARBA" id="ARBA00009865"/>
    </source>
</evidence>
<dbReference type="PANTHER" id="PTHR43817:SF1">
    <property type="entry name" value="HYDROLASE, FAMILY 43, PUTATIVE (AFU_ORTHOLOGUE AFUA_3G01660)-RELATED"/>
    <property type="match status" value="1"/>
</dbReference>
<protein>
    <submittedName>
        <fullName evidence="8">Family 43 glycosylhydrolase</fullName>
    </submittedName>
</protein>
<feature type="transmembrane region" description="Helical" evidence="6">
    <location>
        <begin position="23"/>
        <end position="42"/>
    </location>
</feature>
<dbReference type="Pfam" id="PF04616">
    <property type="entry name" value="Glyco_hydro_43"/>
    <property type="match status" value="1"/>
</dbReference>
<keyword evidence="4 5" id="KW-0326">Glycosidase</keyword>
<evidence type="ECO:0000259" key="7">
    <source>
        <dbReference type="Pfam" id="PF05270"/>
    </source>
</evidence>
<proteinExistence type="inferred from homology"/>
<accession>A0ABU9BZW3</accession>